<evidence type="ECO:0000256" key="1">
    <source>
        <dbReference type="SAM" id="MobiDB-lite"/>
    </source>
</evidence>
<sequence>MSLSDVSDLTEFSSDEDGCSPSKTTRTTGSKKITKEHKISGVLRPPRTPSYTAKSLYNQIIDNVIDLDLEYQRVGYGCEWETPLWIFGAAIRTWTTNSVLAPLIEKEQLSSFS</sequence>
<evidence type="ECO:0000313" key="2">
    <source>
        <dbReference type="EMBL" id="OJA09013.1"/>
    </source>
</evidence>
<dbReference type="OrthoDB" id="5419821at2759"/>
<reference evidence="2 3" key="1">
    <citation type="submission" date="2016-03" db="EMBL/GenBank/DDBJ databases">
        <title>Comparative genomics of the ectomycorrhizal sister species Rhizopogon vinicolor and Rhizopogon vesiculosus (Basidiomycota: Boletales) reveals a divergence of the mating type B locus.</title>
        <authorList>
            <person name="Mujic A.B."/>
            <person name="Kuo A."/>
            <person name="Tritt A."/>
            <person name="Lipzen A."/>
            <person name="Chen C."/>
            <person name="Johnson J."/>
            <person name="Sharma A."/>
            <person name="Barry K."/>
            <person name="Grigoriev I.V."/>
            <person name="Spatafora J.W."/>
        </authorList>
    </citation>
    <scope>NUCLEOTIDE SEQUENCE [LARGE SCALE GENOMIC DNA]</scope>
    <source>
        <strain evidence="2 3">AM-OR11-056</strain>
    </source>
</reference>
<comment type="caution">
    <text evidence="2">The sequence shown here is derived from an EMBL/GenBank/DDBJ whole genome shotgun (WGS) entry which is preliminary data.</text>
</comment>
<organism evidence="2 3">
    <name type="scientific">Rhizopogon vesiculosus</name>
    <dbReference type="NCBI Taxonomy" id="180088"/>
    <lineage>
        <taxon>Eukaryota</taxon>
        <taxon>Fungi</taxon>
        <taxon>Dikarya</taxon>
        <taxon>Basidiomycota</taxon>
        <taxon>Agaricomycotina</taxon>
        <taxon>Agaricomycetes</taxon>
        <taxon>Agaricomycetidae</taxon>
        <taxon>Boletales</taxon>
        <taxon>Suillineae</taxon>
        <taxon>Rhizopogonaceae</taxon>
        <taxon>Rhizopogon</taxon>
    </lineage>
</organism>
<feature type="region of interest" description="Disordered" evidence="1">
    <location>
        <begin position="1"/>
        <end position="39"/>
    </location>
</feature>
<accession>A0A1J8PJ97</accession>
<name>A0A1J8PJ97_9AGAM</name>
<proteinExistence type="predicted"/>
<gene>
    <name evidence="2" type="ORF">AZE42_07396</name>
</gene>
<keyword evidence="3" id="KW-1185">Reference proteome</keyword>
<dbReference type="STRING" id="180088.A0A1J8PJ97"/>
<dbReference type="EMBL" id="LVVM01006055">
    <property type="protein sequence ID" value="OJA09013.1"/>
    <property type="molecule type" value="Genomic_DNA"/>
</dbReference>
<feature type="compositionally biased region" description="Polar residues" evidence="1">
    <location>
        <begin position="1"/>
        <end position="12"/>
    </location>
</feature>
<feature type="compositionally biased region" description="Polar residues" evidence="1">
    <location>
        <begin position="21"/>
        <end position="31"/>
    </location>
</feature>
<dbReference type="Proteomes" id="UP000183567">
    <property type="component" value="Unassembled WGS sequence"/>
</dbReference>
<evidence type="ECO:0000313" key="3">
    <source>
        <dbReference type="Proteomes" id="UP000183567"/>
    </source>
</evidence>
<protein>
    <submittedName>
        <fullName evidence="2">Uncharacterized protein</fullName>
    </submittedName>
</protein>
<dbReference type="AlphaFoldDB" id="A0A1J8PJ97"/>